<sequence length="73" mass="7350">MSVLNELTQQGRIETVTWTVESTGPSHAPAFTATAATRLLATNTLVRGQGSGASEAAARSAAAAALPGRLDAV</sequence>
<dbReference type="SUPFAM" id="SSF54768">
    <property type="entry name" value="dsRNA-binding domain-like"/>
    <property type="match status" value="1"/>
</dbReference>
<evidence type="ECO:0000259" key="2">
    <source>
        <dbReference type="PROSITE" id="PS50137"/>
    </source>
</evidence>
<accession>A0ABV5TQ03</accession>
<dbReference type="Proteomes" id="UP001589610">
    <property type="component" value="Unassembled WGS sequence"/>
</dbReference>
<feature type="domain" description="DRBM" evidence="2">
    <location>
        <begin position="1"/>
        <end position="72"/>
    </location>
</feature>
<keyword evidence="1" id="KW-0694">RNA-binding</keyword>
<gene>
    <name evidence="3" type="ORF">ACFFRH_36925</name>
</gene>
<dbReference type="Gene3D" id="3.30.160.20">
    <property type="match status" value="1"/>
</dbReference>
<evidence type="ECO:0000313" key="4">
    <source>
        <dbReference type="Proteomes" id="UP001589610"/>
    </source>
</evidence>
<evidence type="ECO:0000256" key="1">
    <source>
        <dbReference type="PROSITE-ProRule" id="PRU00266"/>
    </source>
</evidence>
<dbReference type="EMBL" id="JBHMBS010000029">
    <property type="protein sequence ID" value="MFB9681092.1"/>
    <property type="molecule type" value="Genomic_DNA"/>
</dbReference>
<dbReference type="RefSeq" id="WP_344745911.1">
    <property type="nucleotide sequence ID" value="NZ_BAAAWW010000078.1"/>
</dbReference>
<evidence type="ECO:0000313" key="3">
    <source>
        <dbReference type="EMBL" id="MFB9681092.1"/>
    </source>
</evidence>
<dbReference type="PROSITE" id="PS50137">
    <property type="entry name" value="DS_RBD"/>
    <property type="match status" value="1"/>
</dbReference>
<name>A0ABV5TQ03_9ACTN</name>
<proteinExistence type="predicted"/>
<organism evidence="3 4">
    <name type="scientific">Streptosporangium vulgare</name>
    <dbReference type="NCBI Taxonomy" id="46190"/>
    <lineage>
        <taxon>Bacteria</taxon>
        <taxon>Bacillati</taxon>
        <taxon>Actinomycetota</taxon>
        <taxon>Actinomycetes</taxon>
        <taxon>Streptosporangiales</taxon>
        <taxon>Streptosporangiaceae</taxon>
        <taxon>Streptosporangium</taxon>
    </lineage>
</organism>
<reference evidence="3 4" key="1">
    <citation type="submission" date="2024-09" db="EMBL/GenBank/DDBJ databases">
        <authorList>
            <person name="Sun Q."/>
            <person name="Mori K."/>
        </authorList>
    </citation>
    <scope>NUCLEOTIDE SEQUENCE [LARGE SCALE GENOMIC DNA]</scope>
    <source>
        <strain evidence="3 4">JCM 3028</strain>
    </source>
</reference>
<keyword evidence="4" id="KW-1185">Reference proteome</keyword>
<protein>
    <submittedName>
        <fullName evidence="3">DsRNA-binding protein</fullName>
    </submittedName>
</protein>
<dbReference type="InterPro" id="IPR014720">
    <property type="entry name" value="dsRBD_dom"/>
</dbReference>
<comment type="caution">
    <text evidence="3">The sequence shown here is derived from an EMBL/GenBank/DDBJ whole genome shotgun (WGS) entry which is preliminary data.</text>
</comment>
<dbReference type="Pfam" id="PF00035">
    <property type="entry name" value="dsrm"/>
    <property type="match status" value="1"/>
</dbReference>